<dbReference type="OrthoDB" id="46564at2759"/>
<evidence type="ECO:0000313" key="3">
    <source>
        <dbReference type="Proteomes" id="UP000006319"/>
    </source>
</evidence>
<protein>
    <submittedName>
        <fullName evidence="2">Uncharacterized protein</fullName>
    </submittedName>
</protein>
<feature type="non-terminal residue" evidence="2">
    <location>
        <position position="1"/>
    </location>
</feature>
<sequence length="103" mass="11571">VLDAQDGSAMSDMKNVANRGDSAPNSHNDTAFTINLEDAKIIQECTHEFLINEKAKIREIGLNYFVNSFEDSNTSGEVVHLRNDITGINIWMCCFMISKWISD</sequence>
<dbReference type="VEuPathDB" id="PlasmoDB:PCYB_003150"/>
<evidence type="ECO:0000256" key="1">
    <source>
        <dbReference type="SAM" id="MobiDB-lite"/>
    </source>
</evidence>
<dbReference type="EMBL" id="DF157343">
    <property type="protein sequence ID" value="GAB69566.1"/>
    <property type="molecule type" value="Genomic_DNA"/>
</dbReference>
<dbReference type="GeneID" id="14696108"/>
<dbReference type="Proteomes" id="UP000006319">
    <property type="component" value="Unassembled WGS sequence"/>
</dbReference>
<dbReference type="RefSeq" id="XP_004227784.1">
    <property type="nucleotide sequence ID" value="XM_004227736.1"/>
</dbReference>
<name>K6UF66_PLACD</name>
<gene>
    <name evidence="2" type="ORF">PCYB_003150</name>
</gene>
<keyword evidence="3" id="KW-1185">Reference proteome</keyword>
<reference evidence="2 3" key="1">
    <citation type="journal article" date="2012" name="Nat. Genet.">
        <title>Plasmodium cynomolgi genome sequences provide insight into Plasmodium vivax and the monkey malaria clade.</title>
        <authorList>
            <person name="Tachibana S."/>
            <person name="Sullivan S.A."/>
            <person name="Kawai S."/>
            <person name="Nakamura S."/>
            <person name="Kim H.R."/>
            <person name="Goto N."/>
            <person name="Arisue N."/>
            <person name="Palacpac N.M.Q."/>
            <person name="Honma H."/>
            <person name="Yagi M."/>
            <person name="Tougan T."/>
            <person name="Katakai Y."/>
            <person name="Kaneko O."/>
            <person name="Mita T."/>
            <person name="Kita K."/>
            <person name="Yasutomi Y."/>
            <person name="Sutton P.L."/>
            <person name="Shakhbatyan R."/>
            <person name="Horii T."/>
            <person name="Yasunaga T."/>
            <person name="Barnwell J.W."/>
            <person name="Escalante A.A."/>
            <person name="Carlton J.M."/>
            <person name="Tanabe K."/>
        </authorList>
    </citation>
    <scope>NUCLEOTIDE SEQUENCE [LARGE SCALE GENOMIC DNA]</scope>
    <source>
        <strain evidence="2 3">B</strain>
    </source>
</reference>
<accession>K6UF66</accession>
<dbReference type="AlphaFoldDB" id="K6UF66"/>
<evidence type="ECO:0000313" key="2">
    <source>
        <dbReference type="EMBL" id="GAB69566.1"/>
    </source>
</evidence>
<proteinExistence type="predicted"/>
<dbReference type="KEGG" id="pcy:PCYB_003150"/>
<feature type="region of interest" description="Disordered" evidence="1">
    <location>
        <begin position="1"/>
        <end position="29"/>
    </location>
</feature>
<feature type="non-terminal residue" evidence="2">
    <location>
        <position position="103"/>
    </location>
</feature>
<organism evidence="2 3">
    <name type="scientific">Plasmodium cynomolgi (strain B)</name>
    <dbReference type="NCBI Taxonomy" id="1120755"/>
    <lineage>
        <taxon>Eukaryota</taxon>
        <taxon>Sar</taxon>
        <taxon>Alveolata</taxon>
        <taxon>Apicomplexa</taxon>
        <taxon>Aconoidasida</taxon>
        <taxon>Haemosporida</taxon>
        <taxon>Plasmodiidae</taxon>
        <taxon>Plasmodium</taxon>
        <taxon>Plasmodium (Plasmodium)</taxon>
    </lineage>
</organism>